<comment type="caution">
    <text evidence="1">The sequence shown here is derived from an EMBL/GenBank/DDBJ whole genome shotgun (WGS) entry which is preliminary data.</text>
</comment>
<gene>
    <name evidence="1" type="ORF">FOF44_17130</name>
</gene>
<dbReference type="EMBL" id="VMKJ01000058">
    <property type="protein sequence ID" value="TVO32300.1"/>
    <property type="molecule type" value="Genomic_DNA"/>
</dbReference>
<evidence type="ECO:0000313" key="2">
    <source>
        <dbReference type="Proteomes" id="UP000319828"/>
    </source>
</evidence>
<evidence type="ECO:0000313" key="1">
    <source>
        <dbReference type="EMBL" id="TVO32300.1"/>
    </source>
</evidence>
<dbReference type="RefSeq" id="WP_144389157.1">
    <property type="nucleotide sequence ID" value="NZ_CANNCB010000060.1"/>
</dbReference>
<accession>A0A557NV55</accession>
<sequence length="110" mass="12190">MITGIELTRINTPEPDKKPQTIRFAQYPNITLDIFDDNTFGVNSPFINVNSPSETETPIHAIQWGNVMISLSEDSIYLDAEEVNFGSGGAAPLQLINTDIRIVWEGASHE</sequence>
<name>A0A557NV55_9VIBR</name>
<proteinExistence type="predicted"/>
<organism evidence="1 2">
    <name type="scientific">Vibrio algivorus</name>
    <dbReference type="NCBI Taxonomy" id="1667024"/>
    <lineage>
        <taxon>Bacteria</taxon>
        <taxon>Pseudomonadati</taxon>
        <taxon>Pseudomonadota</taxon>
        <taxon>Gammaproteobacteria</taxon>
        <taxon>Vibrionales</taxon>
        <taxon>Vibrionaceae</taxon>
        <taxon>Vibrio</taxon>
    </lineage>
</organism>
<protein>
    <submittedName>
        <fullName evidence="1">Uncharacterized protein</fullName>
    </submittedName>
</protein>
<dbReference type="Proteomes" id="UP000319828">
    <property type="component" value="Unassembled WGS sequence"/>
</dbReference>
<reference evidence="1 2" key="1">
    <citation type="submission" date="2019-07" db="EMBL/GenBank/DDBJ databases">
        <title>The draft genome sequence of Vibrio algivorus M1486.</title>
        <authorList>
            <person name="Meng X."/>
        </authorList>
    </citation>
    <scope>NUCLEOTIDE SEQUENCE [LARGE SCALE GENOMIC DNA]</scope>
    <source>
        <strain evidence="1 2">M1486</strain>
    </source>
</reference>
<dbReference type="AlphaFoldDB" id="A0A557NV55"/>